<dbReference type="AlphaFoldDB" id="A0A133ZPL9"/>
<evidence type="ECO:0000313" key="2">
    <source>
        <dbReference type="EMBL" id="KXB57395.1"/>
    </source>
</evidence>
<dbReference type="SUPFAM" id="SSF159713">
    <property type="entry name" value="Dhaf3308-like"/>
    <property type="match status" value="1"/>
</dbReference>
<dbReference type="RefSeq" id="WP_060931230.1">
    <property type="nucleotide sequence ID" value="NZ_KQ959828.1"/>
</dbReference>
<reference evidence="3" key="1">
    <citation type="submission" date="2016-01" db="EMBL/GenBank/DDBJ databases">
        <authorList>
            <person name="Mitreva M."/>
            <person name="Pepin K.H."/>
            <person name="Mihindukulasuriya K.A."/>
            <person name="Fulton R."/>
            <person name="Fronick C."/>
            <person name="O'Laughlin M."/>
            <person name="Miner T."/>
            <person name="Herter B."/>
            <person name="Rosa B.A."/>
            <person name="Cordes M."/>
            <person name="Tomlinson C."/>
            <person name="Wollam A."/>
            <person name="Palsikar V.B."/>
            <person name="Mardis E.R."/>
            <person name="Wilson R.K."/>
        </authorList>
    </citation>
    <scope>NUCLEOTIDE SEQUENCE [LARGE SCALE GENOMIC DNA]</scope>
    <source>
        <strain evidence="3">DNF00896</strain>
    </source>
</reference>
<dbReference type="EMBL" id="LSDA01000091">
    <property type="protein sequence ID" value="KXB57395.1"/>
    <property type="molecule type" value="Genomic_DNA"/>
</dbReference>
<protein>
    <recommendedName>
        <fullName evidence="1">Putative heavy-metal chelation domain-containing protein</fullName>
    </recommendedName>
</protein>
<comment type="caution">
    <text evidence="2">The sequence shown here is derived from an EMBL/GenBank/DDBJ whole genome shotgun (WGS) entry which is preliminary data.</text>
</comment>
<dbReference type="PATRIC" id="fig|467210.3.peg.1467"/>
<proteinExistence type="predicted"/>
<dbReference type="InterPro" id="IPR007161">
    <property type="entry name" value="DUF364"/>
</dbReference>
<feature type="domain" description="Putative heavy-metal chelation" evidence="1">
    <location>
        <begin position="172"/>
        <end position="256"/>
    </location>
</feature>
<name>A0A133ZPL9_9FIRM</name>
<sequence length="281" mass="32184">MKDIQRILELNLALYKKYNIPVAKLEEFVFGFKWAMAVDSNKKISFALRIGKEKPVSEYEPIIRGLIGKPLDECITELMLKDDVTLRTLLVVLSNLMSKPFNSVELLEKRGIKRTTGLGFDYDVSNMKVGLIGYGVYLRFLLNKCKEFHAFDLTPEKRILSYRISKDSTEVYPKNIFFHLGDDALNHRDVLESLDAVIMSGSTLVNESYLDILKACSNAKLKGIYGPSNELSPDYLFECGYNYIFSMDAKDSDKYLECSFAPMPDFSTFELMNLYELNKIN</sequence>
<evidence type="ECO:0000313" key="3">
    <source>
        <dbReference type="Proteomes" id="UP000070394"/>
    </source>
</evidence>
<gene>
    <name evidence="2" type="ORF">HMPREF1866_01483</name>
</gene>
<organism evidence="2 3">
    <name type="scientific">Lachnoanaerobaculum saburreum</name>
    <dbReference type="NCBI Taxonomy" id="467210"/>
    <lineage>
        <taxon>Bacteria</taxon>
        <taxon>Bacillati</taxon>
        <taxon>Bacillota</taxon>
        <taxon>Clostridia</taxon>
        <taxon>Lachnospirales</taxon>
        <taxon>Lachnospiraceae</taxon>
        <taxon>Lachnoanaerobaculum</taxon>
    </lineage>
</organism>
<dbReference type="Gene3D" id="3.40.50.11590">
    <property type="match status" value="1"/>
</dbReference>
<evidence type="ECO:0000259" key="1">
    <source>
        <dbReference type="Pfam" id="PF04016"/>
    </source>
</evidence>
<dbReference type="Pfam" id="PF04016">
    <property type="entry name" value="DUF364"/>
    <property type="match status" value="1"/>
</dbReference>
<dbReference type="OrthoDB" id="358386at2"/>
<dbReference type="Proteomes" id="UP000070394">
    <property type="component" value="Unassembled WGS sequence"/>
</dbReference>
<keyword evidence="3" id="KW-1185">Reference proteome</keyword>
<dbReference type="STRING" id="467210.HMPREF1866_01483"/>
<accession>A0A133ZPL9</accession>